<organism evidence="1 2">
    <name type="scientific">Durusdinium trenchii</name>
    <dbReference type="NCBI Taxonomy" id="1381693"/>
    <lineage>
        <taxon>Eukaryota</taxon>
        <taxon>Sar</taxon>
        <taxon>Alveolata</taxon>
        <taxon>Dinophyceae</taxon>
        <taxon>Suessiales</taxon>
        <taxon>Symbiodiniaceae</taxon>
        <taxon>Durusdinium</taxon>
    </lineage>
</organism>
<gene>
    <name evidence="1" type="ORF">SCF082_LOCUS7257</name>
</gene>
<proteinExistence type="predicted"/>
<name>A0ABP0II11_9DINO</name>
<accession>A0ABP0II11</accession>
<sequence length="336" mass="38354">MGPTELDVFFRRMFSLRVPKVIILLTLLVSWMPDQGDVKTEIQVIEYFAGVGRIARMAHAVGLQSTAVDLEYGKEKARVSGRRNSMDLNSNAGLVLAIKLILRAKFNDLVAVFAMCCSSFVPVNRGTGSRDLLVPEGDENVVSVRRSNKLLSRTVILMVLAICAGGTIIMENPQNSLVAMQGRFAWLVELLSGQNISMYKIQFWMRKHLALTWKRTWVWSSSRRIRALDLGPMTASERSCSVQTTKRYKKEGKQKWHGTKALKQTQEYTYRYARNIVQLFPDMVDMDKSLLDLFMEANYDEFWDESSDLRDALLYCRGSSRICIPHEWRAALPTHL</sequence>
<evidence type="ECO:0000313" key="2">
    <source>
        <dbReference type="Proteomes" id="UP001642464"/>
    </source>
</evidence>
<dbReference type="Proteomes" id="UP001642464">
    <property type="component" value="Unassembled WGS sequence"/>
</dbReference>
<dbReference type="EMBL" id="CAXAMM010004047">
    <property type="protein sequence ID" value="CAK9002236.1"/>
    <property type="molecule type" value="Genomic_DNA"/>
</dbReference>
<reference evidence="1 2" key="1">
    <citation type="submission" date="2024-02" db="EMBL/GenBank/DDBJ databases">
        <authorList>
            <person name="Chen Y."/>
            <person name="Shah S."/>
            <person name="Dougan E. K."/>
            <person name="Thang M."/>
            <person name="Chan C."/>
        </authorList>
    </citation>
    <scope>NUCLEOTIDE SEQUENCE [LARGE SCALE GENOMIC DNA]</scope>
</reference>
<evidence type="ECO:0000313" key="1">
    <source>
        <dbReference type="EMBL" id="CAK9002236.1"/>
    </source>
</evidence>
<comment type="caution">
    <text evidence="1">The sequence shown here is derived from an EMBL/GenBank/DDBJ whole genome shotgun (WGS) entry which is preliminary data.</text>
</comment>
<keyword evidence="2" id="KW-1185">Reference proteome</keyword>
<protein>
    <submittedName>
        <fullName evidence="1">Uncharacterized protein</fullName>
    </submittedName>
</protein>